<evidence type="ECO:0000313" key="2">
    <source>
        <dbReference type="EMBL" id="RSL95562.1"/>
    </source>
</evidence>
<proteinExistence type="predicted"/>
<reference evidence="2 3" key="1">
    <citation type="submission" date="2017-06" db="EMBL/GenBank/DDBJ databases">
        <title>Cmopartive genomic analysis of Ambrosia Fusariam Clade fungi.</title>
        <authorList>
            <person name="Stajich J.E."/>
            <person name="Carrillo J."/>
            <person name="Kijimoto T."/>
            <person name="Eskalen A."/>
            <person name="O'Donnell K."/>
            <person name="Kasson M."/>
        </authorList>
    </citation>
    <scope>NUCLEOTIDE SEQUENCE [LARGE SCALE GENOMIC DNA]</scope>
    <source>
        <strain evidence="2 3">NRRL 20438</strain>
    </source>
</reference>
<evidence type="ECO:0000256" key="1">
    <source>
        <dbReference type="SAM" id="MobiDB-lite"/>
    </source>
</evidence>
<keyword evidence="3" id="KW-1185">Reference proteome</keyword>
<evidence type="ECO:0000313" key="3">
    <source>
        <dbReference type="Proteomes" id="UP000288429"/>
    </source>
</evidence>
<feature type="compositionally biased region" description="Basic and acidic residues" evidence="1">
    <location>
        <begin position="56"/>
        <end position="65"/>
    </location>
</feature>
<accession>A0A428T0H1</accession>
<dbReference type="Proteomes" id="UP000288429">
    <property type="component" value="Unassembled WGS sequence"/>
</dbReference>
<organism evidence="2 3">
    <name type="scientific">Fusarium ambrosium</name>
    <dbReference type="NCBI Taxonomy" id="131363"/>
    <lineage>
        <taxon>Eukaryota</taxon>
        <taxon>Fungi</taxon>
        <taxon>Dikarya</taxon>
        <taxon>Ascomycota</taxon>
        <taxon>Pezizomycotina</taxon>
        <taxon>Sordariomycetes</taxon>
        <taxon>Hypocreomycetidae</taxon>
        <taxon>Hypocreales</taxon>
        <taxon>Nectriaceae</taxon>
        <taxon>Fusarium</taxon>
        <taxon>Fusarium solani species complex</taxon>
    </lineage>
</organism>
<dbReference type="EMBL" id="NIZV01000295">
    <property type="protein sequence ID" value="RSL95562.1"/>
    <property type="molecule type" value="Genomic_DNA"/>
</dbReference>
<name>A0A428T0H1_9HYPO</name>
<feature type="region of interest" description="Disordered" evidence="1">
    <location>
        <begin position="1"/>
        <end position="112"/>
    </location>
</feature>
<feature type="compositionally biased region" description="Polar residues" evidence="1">
    <location>
        <begin position="1"/>
        <end position="12"/>
    </location>
</feature>
<feature type="compositionally biased region" description="Polar residues" evidence="1">
    <location>
        <begin position="66"/>
        <end position="77"/>
    </location>
</feature>
<gene>
    <name evidence="2" type="ORF">CDV31_013836</name>
</gene>
<protein>
    <submittedName>
        <fullName evidence="2">Uncharacterized protein</fullName>
    </submittedName>
</protein>
<dbReference type="AlphaFoldDB" id="A0A428T0H1"/>
<comment type="caution">
    <text evidence="2">The sequence shown here is derived from an EMBL/GenBank/DDBJ whole genome shotgun (WGS) entry which is preliminary data.</text>
</comment>
<sequence>MDIQTMEQQTLETRAMATGTVGSKRRRLDEPPTRYDDDDDDCPISPPNSTFPTNIHSRDDSRSAHTDPSQSYTGSNLTDEEGQVATGASIEGLLSPFPDYLSDAIRKDGTTD</sequence>